<feature type="compositionally biased region" description="Acidic residues" evidence="1">
    <location>
        <begin position="66"/>
        <end position="75"/>
    </location>
</feature>
<keyword evidence="3" id="KW-1185">Reference proteome</keyword>
<protein>
    <recommendedName>
        <fullName evidence="4">Type III effector</fullName>
    </recommendedName>
</protein>
<feature type="compositionally biased region" description="Basic and acidic residues" evidence="1">
    <location>
        <begin position="27"/>
        <end position="42"/>
    </location>
</feature>
<feature type="compositionally biased region" description="Polar residues" evidence="1">
    <location>
        <begin position="1"/>
        <end position="10"/>
    </location>
</feature>
<sequence length="129" mass="14679">MNNIQPSSFFLNPMTPQVAPSAGSADGHNRPNNEHNRITVKEEHYPRVIDLLSEAARRNNVQVEIGEPESSDQDFGEGPMQSKTFSFNFHPDKRDGTYSPEYRESVNKVTQTFNDWLHVEGIRNYGPES</sequence>
<evidence type="ECO:0000256" key="1">
    <source>
        <dbReference type="SAM" id="MobiDB-lite"/>
    </source>
</evidence>
<feature type="compositionally biased region" description="Basic and acidic residues" evidence="1">
    <location>
        <begin position="90"/>
        <end position="100"/>
    </location>
</feature>
<evidence type="ECO:0000313" key="3">
    <source>
        <dbReference type="Proteomes" id="UP000572863"/>
    </source>
</evidence>
<feature type="region of interest" description="Disordered" evidence="1">
    <location>
        <begin position="65"/>
        <end position="100"/>
    </location>
</feature>
<dbReference type="EMBL" id="JACARY010000067">
    <property type="protein sequence ID" value="NWD98090.1"/>
    <property type="molecule type" value="Genomic_DNA"/>
</dbReference>
<feature type="region of interest" description="Disordered" evidence="1">
    <location>
        <begin position="1"/>
        <end position="42"/>
    </location>
</feature>
<reference evidence="2 3" key="1">
    <citation type="submission" date="2020-04" db="EMBL/GenBank/DDBJ databases">
        <title>Molecular characterization of pseudomonads from Agaricus bisporus reveal novel blotch 2 pathogens in Western Europe.</title>
        <authorList>
            <person name="Taparia T."/>
            <person name="Krijger M."/>
            <person name="Haynes E."/>
            <person name="Elpinstone J.G."/>
            <person name="Noble R."/>
            <person name="Van Der Wolf J."/>
        </authorList>
    </citation>
    <scope>NUCLEOTIDE SEQUENCE [LARGE SCALE GENOMIC DNA]</scope>
    <source>
        <strain evidence="2 3">P7774</strain>
    </source>
</reference>
<dbReference type="RefSeq" id="WP_177053807.1">
    <property type="nucleotide sequence ID" value="NZ_JACAQM010000035.1"/>
</dbReference>
<gene>
    <name evidence="2" type="ORF">HX871_27070</name>
</gene>
<accession>A0ABX2R5N7</accession>
<comment type="caution">
    <text evidence="2">The sequence shown here is derived from an EMBL/GenBank/DDBJ whole genome shotgun (WGS) entry which is preliminary data.</text>
</comment>
<name>A0ABX2R5N7_9PSED</name>
<proteinExistence type="predicted"/>
<organism evidence="2 3">
    <name type="scientific">Pseudomonas reactans</name>
    <dbReference type="NCBI Taxonomy" id="117680"/>
    <lineage>
        <taxon>Bacteria</taxon>
        <taxon>Pseudomonadati</taxon>
        <taxon>Pseudomonadota</taxon>
        <taxon>Gammaproteobacteria</taxon>
        <taxon>Pseudomonadales</taxon>
        <taxon>Pseudomonadaceae</taxon>
        <taxon>Pseudomonas</taxon>
    </lineage>
</organism>
<dbReference type="Proteomes" id="UP000572863">
    <property type="component" value="Unassembled WGS sequence"/>
</dbReference>
<evidence type="ECO:0000313" key="2">
    <source>
        <dbReference type="EMBL" id="NWD98090.1"/>
    </source>
</evidence>
<evidence type="ECO:0008006" key="4">
    <source>
        <dbReference type="Google" id="ProtNLM"/>
    </source>
</evidence>